<dbReference type="AlphaFoldDB" id="A0A4R3JSG7"/>
<dbReference type="Gene3D" id="1.10.60.30">
    <property type="entry name" value="PSPTO4464-like domains"/>
    <property type="match status" value="2"/>
</dbReference>
<evidence type="ECO:0000313" key="7">
    <source>
        <dbReference type="EMBL" id="TCS70023.1"/>
    </source>
</evidence>
<dbReference type="GO" id="GO:0043022">
    <property type="term" value="F:ribosome binding"/>
    <property type="evidence" value="ECO:0007669"/>
    <property type="project" value="UniProtKB-UniRule"/>
</dbReference>
<comment type="subcellular location">
    <subcellularLocation>
        <location evidence="5">Cytoplasm</location>
    </subcellularLocation>
    <text evidence="5">Associates with late stage pre-50S ribosomal subunits.</text>
</comment>
<accession>A0A4R3JSG7</accession>
<protein>
    <recommendedName>
        <fullName evidence="5">Dual-action ribosomal maturation protein DarP</fullName>
    </recommendedName>
    <alternativeName>
        <fullName evidence="5">Large ribosomal subunit assembly factor DarP</fullName>
    </alternativeName>
</protein>
<dbReference type="HAMAP" id="MF_00765">
    <property type="entry name" value="DarP"/>
    <property type="match status" value="1"/>
</dbReference>
<dbReference type="InterPro" id="IPR006839">
    <property type="entry name" value="DarP"/>
</dbReference>
<dbReference type="EMBL" id="SLZY01000018">
    <property type="protein sequence ID" value="TCS70023.1"/>
    <property type="molecule type" value="Genomic_DNA"/>
</dbReference>
<evidence type="ECO:0000256" key="5">
    <source>
        <dbReference type="HAMAP-Rule" id="MF_00765"/>
    </source>
</evidence>
<comment type="caution">
    <text evidence="7">The sequence shown here is derived from an EMBL/GenBank/DDBJ whole genome shotgun (WGS) entry which is preliminary data.</text>
</comment>
<comment type="function">
    <text evidence="5">Member of a network of 50S ribosomal subunit biogenesis factors which assembles along the 30S-50S interface, preventing incorrect 23S rRNA structures from forming. Promotes peptidyl transferase center (PTC) maturation.</text>
</comment>
<dbReference type="NCBIfam" id="NF003593">
    <property type="entry name" value="PRK05255.1-1"/>
    <property type="match status" value="1"/>
</dbReference>
<dbReference type="GO" id="GO:0019843">
    <property type="term" value="F:rRNA binding"/>
    <property type="evidence" value="ECO:0007669"/>
    <property type="project" value="UniProtKB-UniRule"/>
</dbReference>
<feature type="region of interest" description="Disordered" evidence="6">
    <location>
        <begin position="1"/>
        <end position="23"/>
    </location>
</feature>
<dbReference type="SUPFAM" id="SSF158710">
    <property type="entry name" value="PSPTO4464-like"/>
    <property type="match status" value="1"/>
</dbReference>
<evidence type="ECO:0000256" key="4">
    <source>
        <dbReference type="ARBA" id="ARBA00022884"/>
    </source>
</evidence>
<dbReference type="PANTHER" id="PTHR38101:SF1">
    <property type="entry name" value="UPF0307 PROTEIN YJGA"/>
    <property type="match status" value="1"/>
</dbReference>
<reference evidence="7 8" key="1">
    <citation type="submission" date="2019-03" db="EMBL/GenBank/DDBJ databases">
        <title>Genomic Encyclopedia of Type Strains, Phase IV (KMG-IV): sequencing the most valuable type-strain genomes for metagenomic binning, comparative biology and taxonomic classification.</title>
        <authorList>
            <person name="Goeker M."/>
        </authorList>
    </citation>
    <scope>NUCLEOTIDE SEQUENCE [LARGE SCALE GENOMIC DNA]</scope>
    <source>
        <strain evidence="7 8">DSM 103923</strain>
    </source>
</reference>
<evidence type="ECO:0000256" key="3">
    <source>
        <dbReference type="ARBA" id="ARBA00022730"/>
    </source>
</evidence>
<dbReference type="GO" id="GO:0005829">
    <property type="term" value="C:cytosol"/>
    <property type="evidence" value="ECO:0007669"/>
    <property type="project" value="TreeGrafter"/>
</dbReference>
<sequence length="166" mass="19218">MEDEYAESLPSRPSKSQKKREMHALQELGEELVKLSQDRLDKLDLPDALYDAVMDARRFTKHEARRRQMQFIGKVMRDIDTEPIAEQLAVIKGESATAKAEFHALERWRDRLLADDAALTEWLAQYSSGDSQQLRNLIRNARKEAAAGKPPKSSRELFRWLRDHGE</sequence>
<organism evidence="7 8">
    <name type="scientific">Sulfuritortus calidifontis</name>
    <dbReference type="NCBI Taxonomy" id="1914471"/>
    <lineage>
        <taxon>Bacteria</taxon>
        <taxon>Pseudomonadati</taxon>
        <taxon>Pseudomonadota</taxon>
        <taxon>Betaproteobacteria</taxon>
        <taxon>Nitrosomonadales</taxon>
        <taxon>Thiobacillaceae</taxon>
        <taxon>Sulfuritortus</taxon>
    </lineage>
</organism>
<dbReference type="GO" id="GO:1902626">
    <property type="term" value="P:assembly of large subunit precursor of preribosome"/>
    <property type="evidence" value="ECO:0007669"/>
    <property type="project" value="UniProtKB-UniRule"/>
</dbReference>
<gene>
    <name evidence="5" type="primary">darP</name>
    <name evidence="7" type="ORF">EDC61_11837</name>
</gene>
<dbReference type="CDD" id="cd16331">
    <property type="entry name" value="YjgA-like"/>
    <property type="match status" value="1"/>
</dbReference>
<keyword evidence="4 5" id="KW-0694">RNA-binding</keyword>
<dbReference type="Proteomes" id="UP000295135">
    <property type="component" value="Unassembled WGS sequence"/>
</dbReference>
<dbReference type="InterPro" id="IPR023153">
    <property type="entry name" value="DarP_sf"/>
</dbReference>
<dbReference type="Pfam" id="PF04751">
    <property type="entry name" value="DarP"/>
    <property type="match status" value="1"/>
</dbReference>
<keyword evidence="1 5" id="KW-0963">Cytoplasm</keyword>
<keyword evidence="8" id="KW-1185">Reference proteome</keyword>
<keyword evidence="3 5" id="KW-0699">rRNA-binding</keyword>
<evidence type="ECO:0000256" key="2">
    <source>
        <dbReference type="ARBA" id="ARBA00022517"/>
    </source>
</evidence>
<evidence type="ECO:0000256" key="1">
    <source>
        <dbReference type="ARBA" id="ARBA00022490"/>
    </source>
</evidence>
<comment type="similarity">
    <text evidence="5">Belongs to the DarP family.</text>
</comment>
<name>A0A4R3JSG7_9PROT</name>
<proteinExistence type="inferred from homology"/>
<dbReference type="PANTHER" id="PTHR38101">
    <property type="entry name" value="UPF0307 PROTEIN YJGA"/>
    <property type="match status" value="1"/>
</dbReference>
<keyword evidence="2 5" id="KW-0690">Ribosome biogenesis</keyword>
<evidence type="ECO:0000256" key="6">
    <source>
        <dbReference type="SAM" id="MobiDB-lite"/>
    </source>
</evidence>
<evidence type="ECO:0000313" key="8">
    <source>
        <dbReference type="Proteomes" id="UP000295135"/>
    </source>
</evidence>
<dbReference type="PIRSF" id="PIRSF016183">
    <property type="entry name" value="UCP016183"/>
    <property type="match status" value="1"/>
</dbReference>
<dbReference type="OrthoDB" id="5293604at2"/>
<dbReference type="RefSeq" id="WP_126462948.1">
    <property type="nucleotide sequence ID" value="NZ_AP018721.1"/>
</dbReference>